<dbReference type="Gene3D" id="1.10.3210.10">
    <property type="entry name" value="Hypothetical protein af1432"/>
    <property type="match status" value="1"/>
</dbReference>
<dbReference type="AlphaFoldDB" id="A0A328FHC4"/>
<dbReference type="EMBL" id="CP036313">
    <property type="protein sequence ID" value="QBH13998.1"/>
    <property type="molecule type" value="Genomic_DNA"/>
</dbReference>
<dbReference type="Pfam" id="PF08668">
    <property type="entry name" value="HDOD"/>
    <property type="match status" value="1"/>
</dbReference>
<dbReference type="RefSeq" id="WP_111953281.1">
    <property type="nucleotide sequence ID" value="NZ_CP036313.1"/>
</dbReference>
<proteinExistence type="predicted"/>
<dbReference type="InterPro" id="IPR052340">
    <property type="entry name" value="RNase_Y/CdgJ"/>
</dbReference>
<evidence type="ECO:0000313" key="5">
    <source>
        <dbReference type="Proteomes" id="UP000293902"/>
    </source>
</evidence>
<dbReference type="InterPro" id="IPR013976">
    <property type="entry name" value="HDOD"/>
</dbReference>
<sequence>MTSLDKMIREIKELTPMPAVANRLLEMVEEPDSSMNDIAQIIQYDPVMTVDILKVCNSAYSGLKMPAESIKDAVNMLGTDQIIELAMVKSSAKILSGRRKGYGLEQGDMWRYSVSSAVIAKQVAIRLGLNNKSTIFTAALIKDIGKIILEKYVFKDFKKINTLVKKFGYSFRESEKKVLGIDHAEMGALIGKIWKFSPRMIKLIQHHHLRDESMINDKEVAAVYLSDCICMMMGDGVGADGLAYRFKDELMKIHSVSQSDITGIMAEFAVNMHEVNVLLNMA</sequence>
<dbReference type="OrthoDB" id="9803649at2"/>
<reference evidence="3 4" key="1">
    <citation type="submission" date="2018-06" db="EMBL/GenBank/DDBJ databases">
        <title>Complete Genome Sequence of Desulfobacter hydrogenophilus (DSM3380).</title>
        <authorList>
            <person name="Marietou A."/>
            <person name="Schreiber L."/>
            <person name="Marshall I."/>
            <person name="Jorgensen B."/>
        </authorList>
    </citation>
    <scope>NUCLEOTIDE SEQUENCE [LARGE SCALE GENOMIC DNA]</scope>
    <source>
        <strain evidence="3 4">DSM 3380</strain>
    </source>
</reference>
<dbReference type="Proteomes" id="UP000293902">
    <property type="component" value="Chromosome"/>
</dbReference>
<evidence type="ECO:0000313" key="4">
    <source>
        <dbReference type="Proteomes" id="UP000248798"/>
    </source>
</evidence>
<name>A0A328FHC4_9BACT</name>
<dbReference type="PANTHER" id="PTHR33525">
    <property type="match status" value="1"/>
</dbReference>
<dbReference type="PROSITE" id="PS51833">
    <property type="entry name" value="HDOD"/>
    <property type="match status" value="1"/>
</dbReference>
<accession>A0A328FHC4</accession>
<gene>
    <name evidence="3" type="ORF">DO021_02200</name>
    <name evidence="2" type="ORF">EYB58_14345</name>
</gene>
<dbReference type="PANTHER" id="PTHR33525:SF3">
    <property type="entry name" value="RIBONUCLEASE Y"/>
    <property type="match status" value="1"/>
</dbReference>
<reference evidence="2 5" key="2">
    <citation type="submission" date="2019-02" db="EMBL/GenBank/DDBJ databases">
        <title>Complete genome sequence of Desulfobacter hydrogenophilus AcRS1.</title>
        <authorList>
            <person name="Marietou A."/>
            <person name="Lund M.B."/>
            <person name="Marshall I.P.G."/>
            <person name="Schreiber L."/>
            <person name="Jorgensen B."/>
        </authorList>
    </citation>
    <scope>NUCLEOTIDE SEQUENCE [LARGE SCALE GENOMIC DNA]</scope>
    <source>
        <strain evidence="2 5">AcRS1</strain>
    </source>
</reference>
<evidence type="ECO:0000313" key="3">
    <source>
        <dbReference type="EMBL" id="RAM03586.1"/>
    </source>
</evidence>
<evidence type="ECO:0000259" key="1">
    <source>
        <dbReference type="PROSITE" id="PS51833"/>
    </source>
</evidence>
<evidence type="ECO:0000313" key="2">
    <source>
        <dbReference type="EMBL" id="QBH13998.1"/>
    </source>
</evidence>
<organism evidence="3 4">
    <name type="scientific">Desulfobacter hydrogenophilus</name>
    <dbReference type="NCBI Taxonomy" id="2291"/>
    <lineage>
        <taxon>Bacteria</taxon>
        <taxon>Pseudomonadati</taxon>
        <taxon>Thermodesulfobacteriota</taxon>
        <taxon>Desulfobacteria</taxon>
        <taxon>Desulfobacterales</taxon>
        <taxon>Desulfobacteraceae</taxon>
        <taxon>Desulfobacter</taxon>
    </lineage>
</organism>
<feature type="domain" description="HDOD" evidence="1">
    <location>
        <begin position="14"/>
        <end position="210"/>
    </location>
</feature>
<dbReference type="EMBL" id="QLNI01000003">
    <property type="protein sequence ID" value="RAM03586.1"/>
    <property type="molecule type" value="Genomic_DNA"/>
</dbReference>
<dbReference type="Proteomes" id="UP000248798">
    <property type="component" value="Unassembled WGS sequence"/>
</dbReference>
<dbReference type="SUPFAM" id="SSF109604">
    <property type="entry name" value="HD-domain/PDEase-like"/>
    <property type="match status" value="1"/>
</dbReference>
<protein>
    <submittedName>
        <fullName evidence="3">HDOD domain-containing protein</fullName>
    </submittedName>
</protein>
<keyword evidence="5" id="KW-1185">Reference proteome</keyword>